<organism evidence="1 2">
    <name type="scientific">Tenacibaculum pelagium</name>
    <dbReference type="NCBI Taxonomy" id="2759527"/>
    <lineage>
        <taxon>Bacteria</taxon>
        <taxon>Pseudomonadati</taxon>
        <taxon>Bacteroidota</taxon>
        <taxon>Flavobacteriia</taxon>
        <taxon>Flavobacteriales</taxon>
        <taxon>Flavobacteriaceae</taxon>
        <taxon>Tenacibaculum</taxon>
    </lineage>
</organism>
<accession>A0A839ASM5</accession>
<sequence>MKKQISITCIILLVFTSCNFSQGTYKDLKTGLSYSYNGLSIEGVKILKDNTIPLQNNNIEKFSHIYFNLFGLDFLTKKEGKVSVGAEMIIKDKENNIIMDEPDLFTNNGSFEFLETVELNIYTGTNFKENKEYILTSKVWDKNNKDNSIIITFPFMVIANKAIKMPSKDEVEKLFKTSLAVFGQSVNEKNMKRFRDCTSKVWQSQHTLENFNSNYNGIINANVDLITLVNAPLTLIEHKSKITKEGFLLLNGYYPINGQGGINKIIFEQKYIIENGEWKLLGFNLMTSN</sequence>
<dbReference type="PROSITE" id="PS51257">
    <property type="entry name" value="PROKAR_LIPOPROTEIN"/>
    <property type="match status" value="1"/>
</dbReference>
<dbReference type="EMBL" id="JACGLS010000008">
    <property type="protein sequence ID" value="MBA6157350.1"/>
    <property type="molecule type" value="Genomic_DNA"/>
</dbReference>
<evidence type="ECO:0000313" key="2">
    <source>
        <dbReference type="Proteomes" id="UP000563906"/>
    </source>
</evidence>
<reference evidence="1 2" key="1">
    <citation type="submission" date="2020-07" db="EMBL/GenBank/DDBJ databases">
        <title>Bacterium isolated from marine sediment.</title>
        <authorList>
            <person name="Shang D."/>
            <person name="Du Z.-J."/>
        </authorList>
    </citation>
    <scope>NUCLEOTIDE SEQUENCE [LARGE SCALE GENOMIC DNA]</scope>
    <source>
        <strain evidence="1 2">S7007</strain>
    </source>
</reference>
<dbReference type="RefSeq" id="WP_182125850.1">
    <property type="nucleotide sequence ID" value="NZ_JACGLS010000008.1"/>
</dbReference>
<proteinExistence type="predicted"/>
<evidence type="ECO:0000313" key="1">
    <source>
        <dbReference type="EMBL" id="MBA6157350.1"/>
    </source>
</evidence>
<name>A0A839ASM5_9FLAO</name>
<gene>
    <name evidence="1" type="ORF">H3Z83_12605</name>
</gene>
<dbReference type="AlphaFoldDB" id="A0A839ASM5"/>
<comment type="caution">
    <text evidence="1">The sequence shown here is derived from an EMBL/GenBank/DDBJ whole genome shotgun (WGS) entry which is preliminary data.</text>
</comment>
<dbReference type="Proteomes" id="UP000563906">
    <property type="component" value="Unassembled WGS sequence"/>
</dbReference>
<keyword evidence="2" id="KW-1185">Reference proteome</keyword>
<protein>
    <submittedName>
        <fullName evidence="1">Uncharacterized protein</fullName>
    </submittedName>
</protein>